<reference evidence="2 3" key="1">
    <citation type="submission" date="2016-11" db="EMBL/GenBank/DDBJ databases">
        <title>The macronuclear genome of Stentor coeruleus: a giant cell with tiny introns.</title>
        <authorList>
            <person name="Slabodnick M."/>
            <person name="Ruby J.G."/>
            <person name="Reiff S.B."/>
            <person name="Swart E.C."/>
            <person name="Gosai S."/>
            <person name="Prabakaran S."/>
            <person name="Witkowska E."/>
            <person name="Larue G.E."/>
            <person name="Fisher S."/>
            <person name="Freeman R.M."/>
            <person name="Gunawardena J."/>
            <person name="Chu W."/>
            <person name="Stover N.A."/>
            <person name="Gregory B.D."/>
            <person name="Nowacki M."/>
            <person name="Derisi J."/>
            <person name="Roy S.W."/>
            <person name="Marshall W.F."/>
            <person name="Sood P."/>
        </authorList>
    </citation>
    <scope>NUCLEOTIDE SEQUENCE [LARGE SCALE GENOMIC DNA]</scope>
    <source>
        <strain evidence="2">WM001</strain>
    </source>
</reference>
<dbReference type="Gene3D" id="3.90.1720.10">
    <property type="entry name" value="endopeptidase domain like (from Nostoc punctiforme)"/>
    <property type="match status" value="1"/>
</dbReference>
<evidence type="ECO:0000313" key="2">
    <source>
        <dbReference type="EMBL" id="OMJ85295.1"/>
    </source>
</evidence>
<accession>A0A1R2C8M0</accession>
<gene>
    <name evidence="2" type="ORF">SteCoe_13387</name>
</gene>
<feature type="domain" description="PH" evidence="1">
    <location>
        <begin position="35"/>
        <end position="129"/>
    </location>
</feature>
<sequence length="337" mass="38793">MTSIITKHTHSSSESSIFSDILTPTDINIETPPELPSMQGWLEKKTTGLIHRWVRRYFSLKNHEFKYYYTDTLDKLGGVINFDIITIDVEILKKTFNLIILGGKRSFKLRASCEQEALDWVYAISLHINSSCGRKTVSAVAMKNRFWKFPRISQDDFLTLACTGDLLLFQGKDVVSKMQRLVTNSEYDHVAIILKYSSGRIALFEATGENGVSIVFWDDFTLNQWEKLYSKLVYRRLDFDRSERALKGLEEFIYSVEGKKYKITAGTLMSNRKDEDPRKKKGFFCSELVAMAYKMMGVLPDDPPASKYWPGDFADSKNLKFINKAYLQSGMLIDFDI</sequence>
<organism evidence="2 3">
    <name type="scientific">Stentor coeruleus</name>
    <dbReference type="NCBI Taxonomy" id="5963"/>
    <lineage>
        <taxon>Eukaryota</taxon>
        <taxon>Sar</taxon>
        <taxon>Alveolata</taxon>
        <taxon>Ciliophora</taxon>
        <taxon>Postciliodesmatophora</taxon>
        <taxon>Heterotrichea</taxon>
        <taxon>Heterotrichida</taxon>
        <taxon>Stentoridae</taxon>
        <taxon>Stentor</taxon>
    </lineage>
</organism>
<dbReference type="PANTHER" id="PTHR47112">
    <property type="entry name" value="PX DOMAIN-CONTAINING PROTEIN"/>
    <property type="match status" value="1"/>
</dbReference>
<comment type="caution">
    <text evidence="2">The sequence shown here is derived from an EMBL/GenBank/DDBJ whole genome shotgun (WGS) entry which is preliminary data.</text>
</comment>
<dbReference type="SUPFAM" id="SSF54001">
    <property type="entry name" value="Cysteine proteinases"/>
    <property type="match status" value="1"/>
</dbReference>
<dbReference type="Gene3D" id="2.30.29.30">
    <property type="entry name" value="Pleckstrin-homology domain (PH domain)/Phosphotyrosine-binding domain (PTB)"/>
    <property type="match status" value="1"/>
</dbReference>
<dbReference type="PROSITE" id="PS50003">
    <property type="entry name" value="PH_DOMAIN"/>
    <property type="match status" value="1"/>
</dbReference>
<dbReference type="Proteomes" id="UP000187209">
    <property type="component" value="Unassembled WGS sequence"/>
</dbReference>
<evidence type="ECO:0000313" key="3">
    <source>
        <dbReference type="Proteomes" id="UP000187209"/>
    </source>
</evidence>
<dbReference type="AlphaFoldDB" id="A0A1R2C8M0"/>
<evidence type="ECO:0000259" key="1">
    <source>
        <dbReference type="PROSITE" id="PS50003"/>
    </source>
</evidence>
<keyword evidence="3" id="KW-1185">Reference proteome</keyword>
<dbReference type="InterPro" id="IPR038765">
    <property type="entry name" value="Papain-like_cys_pep_sf"/>
</dbReference>
<dbReference type="SMART" id="SM00233">
    <property type="entry name" value="PH"/>
    <property type="match status" value="1"/>
</dbReference>
<dbReference type="Pfam" id="PF00169">
    <property type="entry name" value="PH"/>
    <property type="match status" value="1"/>
</dbReference>
<dbReference type="InterPro" id="IPR001849">
    <property type="entry name" value="PH_domain"/>
</dbReference>
<protein>
    <recommendedName>
        <fullName evidence="1">PH domain-containing protein</fullName>
    </recommendedName>
</protein>
<dbReference type="OrthoDB" id="289113at2759"/>
<proteinExistence type="predicted"/>
<name>A0A1R2C8M0_9CILI</name>
<dbReference type="PANTHER" id="PTHR47112:SF1">
    <property type="entry name" value="PX DOMAIN-CONTAINING PROTEIN"/>
    <property type="match status" value="1"/>
</dbReference>
<dbReference type="EMBL" id="MPUH01000241">
    <property type="protein sequence ID" value="OMJ85295.1"/>
    <property type="molecule type" value="Genomic_DNA"/>
</dbReference>
<dbReference type="InterPro" id="IPR011993">
    <property type="entry name" value="PH-like_dom_sf"/>
</dbReference>
<dbReference type="CDD" id="cd00821">
    <property type="entry name" value="PH"/>
    <property type="match status" value="1"/>
</dbReference>
<dbReference type="SUPFAM" id="SSF50729">
    <property type="entry name" value="PH domain-like"/>
    <property type="match status" value="1"/>
</dbReference>